<protein>
    <submittedName>
        <fullName evidence="6">Tetraspanin</fullName>
    </submittedName>
</protein>
<dbReference type="SUPFAM" id="SSF48652">
    <property type="entry name" value="Tetraspanin"/>
    <property type="match status" value="2"/>
</dbReference>
<reference evidence="7" key="1">
    <citation type="submission" date="2015-01" db="EMBL/GenBank/DDBJ databases">
        <authorList>
            <person name="Aksoy S."/>
            <person name="Warren W."/>
            <person name="Wilson R.K."/>
        </authorList>
    </citation>
    <scope>NUCLEOTIDE SEQUENCE [LARGE SCALE GENOMIC DNA]</scope>
    <source>
        <strain evidence="7">IAEA</strain>
    </source>
</reference>
<proteinExistence type="predicted"/>
<dbReference type="Gene3D" id="1.10.1450.10">
    <property type="entry name" value="Tetraspanin"/>
    <property type="match status" value="2"/>
</dbReference>
<feature type="transmembrane region" description="Helical" evidence="5">
    <location>
        <begin position="6"/>
        <end position="23"/>
    </location>
</feature>
<dbReference type="EnsemblMetazoa" id="GPPI037712-RA">
    <property type="protein sequence ID" value="GPPI037712-PA"/>
    <property type="gene ID" value="GPPI037712"/>
</dbReference>
<dbReference type="EMBL" id="JXJN01018783">
    <property type="status" value="NOT_ANNOTATED_CDS"/>
    <property type="molecule type" value="Genomic_DNA"/>
</dbReference>
<organism evidence="6 7">
    <name type="scientific">Glossina palpalis gambiensis</name>
    <dbReference type="NCBI Taxonomy" id="67801"/>
    <lineage>
        <taxon>Eukaryota</taxon>
        <taxon>Metazoa</taxon>
        <taxon>Ecdysozoa</taxon>
        <taxon>Arthropoda</taxon>
        <taxon>Hexapoda</taxon>
        <taxon>Insecta</taxon>
        <taxon>Pterygota</taxon>
        <taxon>Neoptera</taxon>
        <taxon>Endopterygota</taxon>
        <taxon>Diptera</taxon>
        <taxon>Brachycera</taxon>
        <taxon>Muscomorpha</taxon>
        <taxon>Hippoboscoidea</taxon>
        <taxon>Glossinidae</taxon>
        <taxon>Glossina</taxon>
    </lineage>
</organism>
<dbReference type="Proteomes" id="UP000092460">
    <property type="component" value="Unassembled WGS sequence"/>
</dbReference>
<dbReference type="VEuPathDB" id="VectorBase:GPPI037712"/>
<keyword evidence="4 5" id="KW-0472">Membrane</keyword>
<dbReference type="CDD" id="cd03127">
    <property type="entry name" value="tetraspanin_LEL"/>
    <property type="match status" value="2"/>
</dbReference>
<evidence type="ECO:0000256" key="4">
    <source>
        <dbReference type="ARBA" id="ARBA00023136"/>
    </source>
</evidence>
<name>A0A1B0BQU3_9MUSC</name>
<evidence type="ECO:0000313" key="6">
    <source>
        <dbReference type="EnsemblMetazoa" id="GPPI037712-PA"/>
    </source>
</evidence>
<dbReference type="PANTHER" id="PTHR19282:SF521">
    <property type="entry name" value="IP01817P-RELATED"/>
    <property type="match status" value="1"/>
</dbReference>
<dbReference type="AlphaFoldDB" id="A0A1B0BQU3"/>
<sequence>MEPKFIVHICGISLFAVGCELLNKMNLIPEYVIKLHILQFELPSVVIAVGIITTIFPLVGCIGALRESKCFLISYGTLLILTIIIQAALFCYLLCWSGEDIEHVLNIAWAKNTDDFKYPMDGYQFLFTCCGLKSYEDYLKNSKKIPSTCCGYLAGECEEEVYKERPGCRQTFWGAAEIILGCVVLEKVKVLPHYTHDVDVIQSAIPFLHIMIGSSTAVTPIFLVLSIISASNGCLIFYGVLSLMVSFMHLSSSIYFFVARETFSKRMDNLIEDVWSRNNEEYDYPMDDFQIAFDCCGVDNYQDYLEAYRLVPSSCCNKQFGCEEDDYRAKPGCRSTFVHFWDSLIIYICCRGMILGCLEVKVIAAIFYLYARSHDVI</sequence>
<evidence type="ECO:0000256" key="2">
    <source>
        <dbReference type="ARBA" id="ARBA00022692"/>
    </source>
</evidence>
<evidence type="ECO:0000256" key="3">
    <source>
        <dbReference type="ARBA" id="ARBA00022989"/>
    </source>
</evidence>
<dbReference type="InterPro" id="IPR008952">
    <property type="entry name" value="Tetraspanin_EC2_sf"/>
</dbReference>
<dbReference type="GO" id="GO:0005886">
    <property type="term" value="C:plasma membrane"/>
    <property type="evidence" value="ECO:0007669"/>
    <property type="project" value="TreeGrafter"/>
</dbReference>
<dbReference type="PANTHER" id="PTHR19282">
    <property type="entry name" value="TETRASPANIN"/>
    <property type="match status" value="1"/>
</dbReference>
<dbReference type="STRING" id="67801.A0A1B0BQU3"/>
<keyword evidence="3 5" id="KW-1133">Transmembrane helix</keyword>
<comment type="subcellular location">
    <subcellularLocation>
        <location evidence="1">Membrane</location>
        <topology evidence="1">Multi-pass membrane protein</topology>
    </subcellularLocation>
</comment>
<keyword evidence="2 5" id="KW-0812">Transmembrane</keyword>
<dbReference type="InterPro" id="IPR018499">
    <property type="entry name" value="Tetraspanin/Peripherin"/>
</dbReference>
<evidence type="ECO:0000313" key="7">
    <source>
        <dbReference type="Proteomes" id="UP000092460"/>
    </source>
</evidence>
<accession>A0A1B0BQU3</accession>
<dbReference type="Pfam" id="PF00335">
    <property type="entry name" value="Tetraspanin"/>
    <property type="match status" value="2"/>
</dbReference>
<reference evidence="6" key="2">
    <citation type="submission" date="2020-05" db="UniProtKB">
        <authorList>
            <consortium name="EnsemblMetazoa"/>
        </authorList>
    </citation>
    <scope>IDENTIFICATION</scope>
    <source>
        <strain evidence="6">IAEA</strain>
    </source>
</reference>
<evidence type="ECO:0000256" key="1">
    <source>
        <dbReference type="ARBA" id="ARBA00004141"/>
    </source>
</evidence>
<feature type="transmembrane region" description="Helical" evidence="5">
    <location>
        <begin position="207"/>
        <end position="229"/>
    </location>
</feature>
<dbReference type="PRINTS" id="PR00259">
    <property type="entry name" value="TMFOUR"/>
</dbReference>
<feature type="transmembrane region" description="Helical" evidence="5">
    <location>
        <begin position="44"/>
        <end position="65"/>
    </location>
</feature>
<evidence type="ECO:0000256" key="5">
    <source>
        <dbReference type="SAM" id="Phobius"/>
    </source>
</evidence>
<dbReference type="PROSITE" id="PS51257">
    <property type="entry name" value="PROKAR_LIPOPROTEIN"/>
    <property type="match status" value="1"/>
</dbReference>
<keyword evidence="7" id="KW-1185">Reference proteome</keyword>
<feature type="transmembrane region" description="Helical" evidence="5">
    <location>
        <begin position="71"/>
        <end position="95"/>
    </location>
</feature>
<feature type="transmembrane region" description="Helical" evidence="5">
    <location>
        <begin position="235"/>
        <end position="258"/>
    </location>
</feature>